<dbReference type="GeneID" id="112275981"/>
<sequence length="120" mass="13625">MTKDQVPPLPTRAKRLLQAVLICHRCHLTVIISFRRSFHPSTEPYSTRSKNQLWCSSRNTIQFLTHVECESSSSGVVEHDLWHDAKRAISRALCQGPRQLLSKLAADQISQPCTLFAELV</sequence>
<evidence type="ECO:0000313" key="1">
    <source>
        <dbReference type="EnsemblPlants" id="Pp3c23_3820V3.1"/>
    </source>
</evidence>
<reference evidence="1 2" key="2">
    <citation type="journal article" date="2018" name="Plant J.">
        <title>The Physcomitrella patens chromosome-scale assembly reveals moss genome structure and evolution.</title>
        <authorList>
            <person name="Lang D."/>
            <person name="Ullrich K.K."/>
            <person name="Murat F."/>
            <person name="Fuchs J."/>
            <person name="Jenkins J."/>
            <person name="Haas F.B."/>
            <person name="Piednoel M."/>
            <person name="Gundlach H."/>
            <person name="Van Bel M."/>
            <person name="Meyberg R."/>
            <person name="Vives C."/>
            <person name="Morata J."/>
            <person name="Symeonidi A."/>
            <person name="Hiss M."/>
            <person name="Muchero W."/>
            <person name="Kamisugi Y."/>
            <person name="Saleh O."/>
            <person name="Blanc G."/>
            <person name="Decker E.L."/>
            <person name="van Gessel N."/>
            <person name="Grimwood J."/>
            <person name="Hayes R.D."/>
            <person name="Graham S.W."/>
            <person name="Gunter L.E."/>
            <person name="McDaniel S.F."/>
            <person name="Hoernstein S.N.W."/>
            <person name="Larsson A."/>
            <person name="Li F.W."/>
            <person name="Perroud P.F."/>
            <person name="Phillips J."/>
            <person name="Ranjan P."/>
            <person name="Rokshar D.S."/>
            <person name="Rothfels C.J."/>
            <person name="Schneider L."/>
            <person name="Shu S."/>
            <person name="Stevenson D.W."/>
            <person name="Thummler F."/>
            <person name="Tillich M."/>
            <person name="Villarreal Aguilar J.C."/>
            <person name="Widiez T."/>
            <person name="Wong G.K."/>
            <person name="Wymore A."/>
            <person name="Zhang Y."/>
            <person name="Zimmer A.D."/>
            <person name="Quatrano R.S."/>
            <person name="Mayer K.F.X."/>
            <person name="Goodstein D."/>
            <person name="Casacuberta J.M."/>
            <person name="Vandepoele K."/>
            <person name="Reski R."/>
            <person name="Cuming A.C."/>
            <person name="Tuskan G.A."/>
            <person name="Maumus F."/>
            <person name="Salse J."/>
            <person name="Schmutz J."/>
            <person name="Rensing S.A."/>
        </authorList>
    </citation>
    <scope>NUCLEOTIDE SEQUENCE [LARGE SCALE GENOMIC DNA]</scope>
    <source>
        <strain evidence="1 2">cv. Gransden 2004</strain>
    </source>
</reference>
<dbReference type="Gramene" id="Pp3c23_3820V3.1">
    <property type="protein sequence ID" value="Pp3c23_3820V3.1"/>
    <property type="gene ID" value="Pp3c23_3820"/>
</dbReference>
<reference evidence="1" key="3">
    <citation type="submission" date="2020-12" db="UniProtKB">
        <authorList>
            <consortium name="EnsemblPlants"/>
        </authorList>
    </citation>
    <scope>IDENTIFICATION</scope>
</reference>
<dbReference type="EMBL" id="ABEU02000023">
    <property type="status" value="NOT_ANNOTATED_CDS"/>
    <property type="molecule type" value="Genomic_DNA"/>
</dbReference>
<organism evidence="1 2">
    <name type="scientific">Physcomitrium patens</name>
    <name type="common">Spreading-leaved earth moss</name>
    <name type="synonym">Physcomitrella patens</name>
    <dbReference type="NCBI Taxonomy" id="3218"/>
    <lineage>
        <taxon>Eukaryota</taxon>
        <taxon>Viridiplantae</taxon>
        <taxon>Streptophyta</taxon>
        <taxon>Embryophyta</taxon>
        <taxon>Bryophyta</taxon>
        <taxon>Bryophytina</taxon>
        <taxon>Bryopsida</taxon>
        <taxon>Funariidae</taxon>
        <taxon>Funariales</taxon>
        <taxon>Funariaceae</taxon>
        <taxon>Physcomitrium</taxon>
    </lineage>
</organism>
<proteinExistence type="predicted"/>
<protein>
    <submittedName>
        <fullName evidence="1">Uncharacterized protein</fullName>
    </submittedName>
</protein>
<dbReference type="RefSeq" id="XP_073386713.1">
    <property type="nucleotide sequence ID" value="XM_073530612.1"/>
</dbReference>
<dbReference type="Proteomes" id="UP000006727">
    <property type="component" value="Chromosome 23"/>
</dbReference>
<evidence type="ECO:0000313" key="2">
    <source>
        <dbReference type="Proteomes" id="UP000006727"/>
    </source>
</evidence>
<name>A0A7I4CGG5_PHYPA</name>
<dbReference type="EnsemblPlants" id="Pp3c23_3820V3.1">
    <property type="protein sequence ID" value="Pp3c23_3820V3.1"/>
    <property type="gene ID" value="Pp3c23_3820"/>
</dbReference>
<accession>A0A7I4CGG5</accession>
<dbReference type="InParanoid" id="A0A7I4CGG5"/>
<reference evidence="1 2" key="1">
    <citation type="journal article" date="2008" name="Science">
        <title>The Physcomitrella genome reveals evolutionary insights into the conquest of land by plants.</title>
        <authorList>
            <person name="Rensing S."/>
            <person name="Lang D."/>
            <person name="Zimmer A."/>
            <person name="Terry A."/>
            <person name="Salamov A."/>
            <person name="Shapiro H."/>
            <person name="Nishiyama T."/>
            <person name="Perroud P.-F."/>
            <person name="Lindquist E."/>
            <person name="Kamisugi Y."/>
            <person name="Tanahashi T."/>
            <person name="Sakakibara K."/>
            <person name="Fujita T."/>
            <person name="Oishi K."/>
            <person name="Shin-I T."/>
            <person name="Kuroki Y."/>
            <person name="Toyoda A."/>
            <person name="Suzuki Y."/>
            <person name="Hashimoto A."/>
            <person name="Yamaguchi K."/>
            <person name="Sugano A."/>
            <person name="Kohara Y."/>
            <person name="Fujiyama A."/>
            <person name="Anterola A."/>
            <person name="Aoki S."/>
            <person name="Ashton N."/>
            <person name="Barbazuk W.B."/>
            <person name="Barker E."/>
            <person name="Bennetzen J."/>
            <person name="Bezanilla M."/>
            <person name="Blankenship R."/>
            <person name="Cho S.H."/>
            <person name="Dutcher S."/>
            <person name="Estelle M."/>
            <person name="Fawcett J.A."/>
            <person name="Gundlach H."/>
            <person name="Hanada K."/>
            <person name="Heyl A."/>
            <person name="Hicks K.A."/>
            <person name="Hugh J."/>
            <person name="Lohr M."/>
            <person name="Mayer K."/>
            <person name="Melkozernov A."/>
            <person name="Murata T."/>
            <person name="Nelson D."/>
            <person name="Pils B."/>
            <person name="Prigge M."/>
            <person name="Reiss B."/>
            <person name="Renner T."/>
            <person name="Rombauts S."/>
            <person name="Rushton P."/>
            <person name="Sanderfoot A."/>
            <person name="Schween G."/>
            <person name="Shiu S.-H."/>
            <person name="Stueber K."/>
            <person name="Theodoulou F.L."/>
            <person name="Tu H."/>
            <person name="Van de Peer Y."/>
            <person name="Verrier P.J."/>
            <person name="Waters E."/>
            <person name="Wood A."/>
            <person name="Yang L."/>
            <person name="Cove D."/>
            <person name="Cuming A."/>
            <person name="Hasebe M."/>
            <person name="Lucas S."/>
            <person name="Mishler D.B."/>
            <person name="Reski R."/>
            <person name="Grigoriev I."/>
            <person name="Quatrano R.S."/>
            <person name="Boore J.L."/>
        </authorList>
    </citation>
    <scope>NUCLEOTIDE SEQUENCE [LARGE SCALE GENOMIC DNA]</scope>
    <source>
        <strain evidence="1 2">cv. Gransden 2004</strain>
    </source>
</reference>
<keyword evidence="2" id="KW-1185">Reference proteome</keyword>
<dbReference type="AlphaFoldDB" id="A0A7I4CGG5"/>